<dbReference type="GO" id="GO:0016757">
    <property type="term" value="F:glycosyltransferase activity"/>
    <property type="evidence" value="ECO:0007669"/>
    <property type="project" value="UniProtKB-KW"/>
</dbReference>
<protein>
    <submittedName>
        <fullName evidence="1">Predicted amidophosphoribosyltransferases</fullName>
    </submittedName>
</protein>
<evidence type="ECO:0000313" key="1">
    <source>
        <dbReference type="EMBL" id="SFL43407.1"/>
    </source>
</evidence>
<gene>
    <name evidence="1" type="ORF">SAMN02982985_00107</name>
</gene>
<dbReference type="CDD" id="cd06223">
    <property type="entry name" value="PRTases_typeI"/>
    <property type="match status" value="1"/>
</dbReference>
<dbReference type="InterPro" id="IPR029057">
    <property type="entry name" value="PRTase-like"/>
</dbReference>
<sequence>MQTHVKRLHGDWDLGFALDKHMLKSVYIGDDEYGHARFDNTRTPAGEALYQLKYEEHWDQAKLLAQAVHEDICPHLPDIGMVVPMPPSQYRQRQPVTEVAAHLAMLLDVPMFENFLLRQRTGAKLKDMHTREDKDAALKGKITLGHTFRGEGRWNALLLDDLHDTGASLNAACEALRACEKIAKVYVAAFTWKRPK</sequence>
<keyword evidence="1" id="KW-0328">Glycosyltransferase</keyword>
<evidence type="ECO:0000313" key="2">
    <source>
        <dbReference type="Proteomes" id="UP000199470"/>
    </source>
</evidence>
<keyword evidence="2" id="KW-1185">Reference proteome</keyword>
<reference evidence="1 2" key="1">
    <citation type="submission" date="2016-10" db="EMBL/GenBank/DDBJ databases">
        <authorList>
            <person name="de Groot N.N."/>
        </authorList>
    </citation>
    <scope>NUCLEOTIDE SEQUENCE [LARGE SCALE GENOMIC DNA]</scope>
    <source>
        <strain evidence="1 2">ATCC 43154</strain>
    </source>
</reference>
<dbReference type="OrthoDB" id="9779910at2"/>
<proteinExistence type="predicted"/>
<dbReference type="InterPro" id="IPR000836">
    <property type="entry name" value="PRTase_dom"/>
</dbReference>
<dbReference type="SUPFAM" id="SSF53271">
    <property type="entry name" value="PRTase-like"/>
    <property type="match status" value="1"/>
</dbReference>
<dbReference type="RefSeq" id="WP_093382183.1">
    <property type="nucleotide sequence ID" value="NZ_FOTW01000004.1"/>
</dbReference>
<keyword evidence="1" id="KW-0808">Transferase</keyword>
<organism evidence="1 2">
    <name type="scientific">Rugamonas rubra</name>
    <dbReference type="NCBI Taxonomy" id="758825"/>
    <lineage>
        <taxon>Bacteria</taxon>
        <taxon>Pseudomonadati</taxon>
        <taxon>Pseudomonadota</taxon>
        <taxon>Betaproteobacteria</taxon>
        <taxon>Burkholderiales</taxon>
        <taxon>Oxalobacteraceae</taxon>
        <taxon>Telluria group</taxon>
        <taxon>Rugamonas</taxon>
    </lineage>
</organism>
<dbReference type="Gene3D" id="3.40.50.2020">
    <property type="match status" value="1"/>
</dbReference>
<dbReference type="STRING" id="758825.SAMN02982985_00107"/>
<name>A0A1I4HNT4_9BURK</name>
<dbReference type="AlphaFoldDB" id="A0A1I4HNT4"/>
<dbReference type="Proteomes" id="UP000199470">
    <property type="component" value="Unassembled WGS sequence"/>
</dbReference>
<dbReference type="EMBL" id="FOTW01000004">
    <property type="protein sequence ID" value="SFL43407.1"/>
    <property type="molecule type" value="Genomic_DNA"/>
</dbReference>
<accession>A0A1I4HNT4</accession>